<keyword evidence="7" id="KW-1185">Reference proteome</keyword>
<evidence type="ECO:0000256" key="3">
    <source>
        <dbReference type="ARBA" id="ARBA00022801"/>
    </source>
</evidence>
<reference evidence="7" key="1">
    <citation type="submission" date="2019-07" db="EMBL/GenBank/DDBJ databases">
        <title>Bacillus alkalisoli sp. nov. isolated from saline soil.</title>
        <authorList>
            <person name="Sun J.-Q."/>
            <person name="Xu L."/>
        </authorList>
    </citation>
    <scope>NUCLEOTIDE SEQUENCE [LARGE SCALE GENOMIC DNA]</scope>
    <source>
        <strain evidence="7">M4U3P1</strain>
    </source>
</reference>
<dbReference type="InterPro" id="IPR038765">
    <property type="entry name" value="Papain-like_cys_pep_sf"/>
</dbReference>
<dbReference type="Gene3D" id="1.10.101.10">
    <property type="entry name" value="PGBD-like superfamily/PGBD"/>
    <property type="match status" value="1"/>
</dbReference>
<evidence type="ECO:0000259" key="5">
    <source>
        <dbReference type="PROSITE" id="PS51935"/>
    </source>
</evidence>
<proteinExistence type="inferred from homology"/>
<sequence length="198" mass="21061">MDGIFGSKTLQSVRAYQESHGISHARGNFFGVAGPRTLGSLGYEHTRTSVANLQTATAPYIPTAKLTAPAPSSAPGNLATSVINDAKRYIGTPYKWGGTSITGFDCSGLIQKVFKDNGLSLPRTTAQMWDATDAVSSPMPGDLVFFETRQGPSHVGIYMGNDQFIHSGSSTGVTITSMDNSYWSSRYLGARRLGADAL</sequence>
<dbReference type="KEGG" id="psua:FLK61_23780"/>
<dbReference type="GO" id="GO:0008234">
    <property type="term" value="F:cysteine-type peptidase activity"/>
    <property type="evidence" value="ECO:0007669"/>
    <property type="project" value="UniProtKB-KW"/>
</dbReference>
<dbReference type="PANTHER" id="PTHR47053:SF1">
    <property type="entry name" value="MUREIN DD-ENDOPEPTIDASE MEPH-RELATED"/>
    <property type="match status" value="1"/>
</dbReference>
<dbReference type="GO" id="GO:0006508">
    <property type="term" value="P:proteolysis"/>
    <property type="evidence" value="ECO:0007669"/>
    <property type="project" value="UniProtKB-KW"/>
</dbReference>
<dbReference type="InterPro" id="IPR036366">
    <property type="entry name" value="PGBDSf"/>
</dbReference>
<dbReference type="PANTHER" id="PTHR47053">
    <property type="entry name" value="MUREIN DD-ENDOPEPTIDASE MEPH-RELATED"/>
    <property type="match status" value="1"/>
</dbReference>
<evidence type="ECO:0000313" key="6">
    <source>
        <dbReference type="EMBL" id="QKS73137.1"/>
    </source>
</evidence>
<comment type="similarity">
    <text evidence="1">Belongs to the peptidase C40 family.</text>
</comment>
<dbReference type="Proteomes" id="UP000318138">
    <property type="component" value="Chromosome"/>
</dbReference>
<name>A0A859FK06_9BACI</name>
<keyword evidence="3" id="KW-0378">Hydrolase</keyword>
<dbReference type="Gene3D" id="3.90.1720.10">
    <property type="entry name" value="endopeptidase domain like (from Nostoc punctiforme)"/>
    <property type="match status" value="1"/>
</dbReference>
<accession>A0A859FK06</accession>
<dbReference type="EMBL" id="CP041372">
    <property type="protein sequence ID" value="QKS73137.1"/>
    <property type="molecule type" value="Genomic_DNA"/>
</dbReference>
<evidence type="ECO:0000256" key="2">
    <source>
        <dbReference type="ARBA" id="ARBA00022670"/>
    </source>
</evidence>
<organism evidence="6 7">
    <name type="scientific">Paenalkalicoccus suaedae</name>
    <dbReference type="NCBI Taxonomy" id="2592382"/>
    <lineage>
        <taxon>Bacteria</taxon>
        <taxon>Bacillati</taxon>
        <taxon>Bacillota</taxon>
        <taxon>Bacilli</taxon>
        <taxon>Bacillales</taxon>
        <taxon>Bacillaceae</taxon>
        <taxon>Paenalkalicoccus</taxon>
    </lineage>
</organism>
<dbReference type="Pfam" id="PF00877">
    <property type="entry name" value="NLPC_P60"/>
    <property type="match status" value="1"/>
</dbReference>
<dbReference type="InterPro" id="IPR000064">
    <property type="entry name" value="NLP_P60_dom"/>
</dbReference>
<evidence type="ECO:0000313" key="7">
    <source>
        <dbReference type="Proteomes" id="UP000318138"/>
    </source>
</evidence>
<dbReference type="PROSITE" id="PS51935">
    <property type="entry name" value="NLPC_P60"/>
    <property type="match status" value="1"/>
</dbReference>
<dbReference type="InterPro" id="IPR051202">
    <property type="entry name" value="Peptidase_C40"/>
</dbReference>
<gene>
    <name evidence="6" type="ORF">FLK61_23780</name>
</gene>
<evidence type="ECO:0000256" key="4">
    <source>
        <dbReference type="ARBA" id="ARBA00022807"/>
    </source>
</evidence>
<keyword evidence="4" id="KW-0788">Thiol protease</keyword>
<keyword evidence="2" id="KW-0645">Protease</keyword>
<protein>
    <submittedName>
        <fullName evidence="6">C40 family peptidase</fullName>
    </submittedName>
</protein>
<dbReference type="AlphaFoldDB" id="A0A859FK06"/>
<evidence type="ECO:0000256" key="1">
    <source>
        <dbReference type="ARBA" id="ARBA00007074"/>
    </source>
</evidence>
<feature type="domain" description="NlpC/P60" evidence="5">
    <location>
        <begin position="76"/>
        <end position="194"/>
    </location>
</feature>
<dbReference type="SUPFAM" id="SSF54001">
    <property type="entry name" value="Cysteine proteinases"/>
    <property type="match status" value="1"/>
</dbReference>